<dbReference type="EMBL" id="JAZGQO010000010">
    <property type="protein sequence ID" value="KAK6176789.1"/>
    <property type="molecule type" value="Genomic_DNA"/>
</dbReference>
<evidence type="ECO:0000256" key="1">
    <source>
        <dbReference type="SAM" id="MobiDB-lite"/>
    </source>
</evidence>
<protein>
    <submittedName>
        <fullName evidence="2">Uncharacterized protein</fullName>
    </submittedName>
</protein>
<accession>A0AAN8PID1</accession>
<comment type="caution">
    <text evidence="2">The sequence shown here is derived from an EMBL/GenBank/DDBJ whole genome shotgun (WGS) entry which is preliminary data.</text>
</comment>
<feature type="compositionally biased region" description="Low complexity" evidence="1">
    <location>
        <begin position="50"/>
        <end position="61"/>
    </location>
</feature>
<gene>
    <name evidence="2" type="ORF">SNE40_015021</name>
</gene>
<dbReference type="AlphaFoldDB" id="A0AAN8PID1"/>
<keyword evidence="3" id="KW-1185">Reference proteome</keyword>
<feature type="region of interest" description="Disordered" evidence="1">
    <location>
        <begin position="30"/>
        <end position="80"/>
    </location>
</feature>
<feature type="compositionally biased region" description="Gly residues" evidence="1">
    <location>
        <begin position="37"/>
        <end position="49"/>
    </location>
</feature>
<reference evidence="2 3" key="1">
    <citation type="submission" date="2024-01" db="EMBL/GenBank/DDBJ databases">
        <title>The genome of the rayed Mediterranean limpet Patella caerulea (Linnaeus, 1758).</title>
        <authorList>
            <person name="Anh-Thu Weber A."/>
            <person name="Halstead-Nussloch G."/>
        </authorList>
    </citation>
    <scope>NUCLEOTIDE SEQUENCE [LARGE SCALE GENOMIC DNA]</scope>
    <source>
        <strain evidence="2">AATW-2023a</strain>
        <tissue evidence="2">Whole specimen</tissue>
    </source>
</reference>
<organism evidence="2 3">
    <name type="scientific">Patella caerulea</name>
    <name type="common">Rayed Mediterranean limpet</name>
    <dbReference type="NCBI Taxonomy" id="87958"/>
    <lineage>
        <taxon>Eukaryota</taxon>
        <taxon>Metazoa</taxon>
        <taxon>Spiralia</taxon>
        <taxon>Lophotrochozoa</taxon>
        <taxon>Mollusca</taxon>
        <taxon>Gastropoda</taxon>
        <taxon>Patellogastropoda</taxon>
        <taxon>Patelloidea</taxon>
        <taxon>Patellidae</taxon>
        <taxon>Patella</taxon>
    </lineage>
</organism>
<sequence>MASKDVGNRGYNNSRIFGMASKGVGGGCRGRASGNGFSRGGMSRGGQGMRGNRSSNNSNKRSTFRGTGNRNRGYRISGMASKGVGNRGYNNSRISGMASKGVGCGSLEMGSVEVACLGVDKACVETDVQIIPIISQVSEELVIETEVIEFLGWPVKVLETEVITTVEFLGWPVKVLEVGVVDEHLEIGSVEVACLGVDKACVET</sequence>
<evidence type="ECO:0000313" key="2">
    <source>
        <dbReference type="EMBL" id="KAK6176789.1"/>
    </source>
</evidence>
<proteinExistence type="predicted"/>
<evidence type="ECO:0000313" key="3">
    <source>
        <dbReference type="Proteomes" id="UP001347796"/>
    </source>
</evidence>
<dbReference type="Proteomes" id="UP001347796">
    <property type="component" value="Unassembled WGS sequence"/>
</dbReference>
<name>A0AAN8PID1_PATCE</name>